<dbReference type="RefSeq" id="XP_033680674.1">
    <property type="nucleotide sequence ID" value="XM_033836282.1"/>
</dbReference>
<sequence>MRSLWRSNRPSTLRATALARAQKPSVPACLFKPPRPPRLLETSSPSARVSFPPPSHRVPPPSRCCSSNDTLKTPVFFHSLFPSPRHSLPARYGNAGNSCDSLFRCRHLSCSRFSCFLIFTVRPSFGASSII</sequence>
<evidence type="ECO:0000256" key="1">
    <source>
        <dbReference type="SAM" id="MobiDB-lite"/>
    </source>
</evidence>
<name>A0A6A6I830_9PLEO</name>
<proteinExistence type="predicted"/>
<evidence type="ECO:0000313" key="3">
    <source>
        <dbReference type="Proteomes" id="UP000800094"/>
    </source>
</evidence>
<dbReference type="Proteomes" id="UP000800094">
    <property type="component" value="Unassembled WGS sequence"/>
</dbReference>
<protein>
    <submittedName>
        <fullName evidence="2">Uncharacterized protein</fullName>
    </submittedName>
</protein>
<organism evidence="2 3">
    <name type="scientific">Trematosphaeria pertusa</name>
    <dbReference type="NCBI Taxonomy" id="390896"/>
    <lineage>
        <taxon>Eukaryota</taxon>
        <taxon>Fungi</taxon>
        <taxon>Dikarya</taxon>
        <taxon>Ascomycota</taxon>
        <taxon>Pezizomycotina</taxon>
        <taxon>Dothideomycetes</taxon>
        <taxon>Pleosporomycetidae</taxon>
        <taxon>Pleosporales</taxon>
        <taxon>Massarineae</taxon>
        <taxon>Trematosphaeriaceae</taxon>
        <taxon>Trematosphaeria</taxon>
    </lineage>
</organism>
<gene>
    <name evidence="2" type="ORF">BU26DRAFT_73669</name>
</gene>
<reference evidence="2" key="1">
    <citation type="journal article" date="2020" name="Stud. Mycol.">
        <title>101 Dothideomycetes genomes: a test case for predicting lifestyles and emergence of pathogens.</title>
        <authorList>
            <person name="Haridas S."/>
            <person name="Albert R."/>
            <person name="Binder M."/>
            <person name="Bloem J."/>
            <person name="Labutti K."/>
            <person name="Salamov A."/>
            <person name="Andreopoulos B."/>
            <person name="Baker S."/>
            <person name="Barry K."/>
            <person name="Bills G."/>
            <person name="Bluhm B."/>
            <person name="Cannon C."/>
            <person name="Castanera R."/>
            <person name="Culley D."/>
            <person name="Daum C."/>
            <person name="Ezra D."/>
            <person name="Gonzalez J."/>
            <person name="Henrissat B."/>
            <person name="Kuo A."/>
            <person name="Liang C."/>
            <person name="Lipzen A."/>
            <person name="Lutzoni F."/>
            <person name="Magnuson J."/>
            <person name="Mondo S."/>
            <person name="Nolan M."/>
            <person name="Ohm R."/>
            <person name="Pangilinan J."/>
            <person name="Park H.-J."/>
            <person name="Ramirez L."/>
            <person name="Alfaro M."/>
            <person name="Sun H."/>
            <person name="Tritt A."/>
            <person name="Yoshinaga Y."/>
            <person name="Zwiers L.-H."/>
            <person name="Turgeon B."/>
            <person name="Goodwin S."/>
            <person name="Spatafora J."/>
            <person name="Crous P."/>
            <person name="Grigoriev I."/>
        </authorList>
    </citation>
    <scope>NUCLEOTIDE SEQUENCE</scope>
    <source>
        <strain evidence="2">CBS 122368</strain>
    </source>
</reference>
<feature type="region of interest" description="Disordered" evidence="1">
    <location>
        <begin position="31"/>
        <end position="65"/>
    </location>
</feature>
<dbReference type="GeneID" id="54589612"/>
<keyword evidence="3" id="KW-1185">Reference proteome</keyword>
<evidence type="ECO:0000313" key="2">
    <source>
        <dbReference type="EMBL" id="KAF2245670.1"/>
    </source>
</evidence>
<dbReference type="EMBL" id="ML987200">
    <property type="protein sequence ID" value="KAF2245670.1"/>
    <property type="molecule type" value="Genomic_DNA"/>
</dbReference>
<dbReference type="AlphaFoldDB" id="A0A6A6I830"/>
<accession>A0A6A6I830</accession>
<feature type="compositionally biased region" description="Pro residues" evidence="1">
    <location>
        <begin position="51"/>
        <end position="62"/>
    </location>
</feature>